<evidence type="ECO:0000313" key="1">
    <source>
        <dbReference type="EMBL" id="CUG86370.1"/>
    </source>
</evidence>
<sequence length="194" mass="21032">MQGTPVSGTSFPSVLIILNFTRDDAGDGTMRMMNSELPLANTICEEAAPHPITGGTGIRIRGELTTDQLGNVFGNIASQYNMTIQVIRPEYFLAPFSVTDVNGFRSISPTTALDTYPPAAVSFLRQMSPSLSPWWPIENYSKSEASNVPRRCYASSPIADDHSRATLYVPNLVCDSGGKSLLLVEVVNDTSFCC</sequence>
<dbReference type="Proteomes" id="UP000051952">
    <property type="component" value="Unassembled WGS sequence"/>
</dbReference>
<protein>
    <submittedName>
        <fullName evidence="1">Uncharacterized protein</fullName>
    </submittedName>
</protein>
<organism evidence="1 2">
    <name type="scientific">Bodo saltans</name>
    <name type="common">Flagellated protozoan</name>
    <dbReference type="NCBI Taxonomy" id="75058"/>
    <lineage>
        <taxon>Eukaryota</taxon>
        <taxon>Discoba</taxon>
        <taxon>Euglenozoa</taxon>
        <taxon>Kinetoplastea</taxon>
        <taxon>Metakinetoplastina</taxon>
        <taxon>Eubodonida</taxon>
        <taxon>Bodonidae</taxon>
        <taxon>Bodo</taxon>
    </lineage>
</organism>
<evidence type="ECO:0000313" key="2">
    <source>
        <dbReference type="Proteomes" id="UP000051952"/>
    </source>
</evidence>
<gene>
    <name evidence="1" type="ORF">BSAL_92790</name>
</gene>
<keyword evidence="2" id="KW-1185">Reference proteome</keyword>
<dbReference type="EMBL" id="CYKH01001285">
    <property type="protein sequence ID" value="CUG86370.1"/>
    <property type="molecule type" value="Genomic_DNA"/>
</dbReference>
<accession>A0A0S4JA57</accession>
<proteinExistence type="predicted"/>
<name>A0A0S4JA57_BODSA</name>
<dbReference type="VEuPathDB" id="TriTrypDB:BSAL_92790"/>
<dbReference type="AlphaFoldDB" id="A0A0S4JA57"/>
<reference evidence="2" key="1">
    <citation type="submission" date="2015-09" db="EMBL/GenBank/DDBJ databases">
        <authorList>
            <consortium name="Pathogen Informatics"/>
        </authorList>
    </citation>
    <scope>NUCLEOTIDE SEQUENCE [LARGE SCALE GENOMIC DNA]</scope>
    <source>
        <strain evidence="2">Lake Konstanz</strain>
    </source>
</reference>